<keyword evidence="6" id="KW-0175">Coiled coil</keyword>
<dbReference type="PANTHER" id="PTHR35794:SF2">
    <property type="entry name" value="CELL DIVISION PROTEIN DIVIVA"/>
    <property type="match status" value="1"/>
</dbReference>
<gene>
    <name evidence="9" type="ORF">DFR76_103591</name>
</gene>
<dbReference type="Proteomes" id="UP000254869">
    <property type="component" value="Unassembled WGS sequence"/>
</dbReference>
<comment type="caution">
    <text evidence="9">The sequence shown here is derived from an EMBL/GenBank/DDBJ whole genome shotgun (WGS) entry which is preliminary data.</text>
</comment>
<dbReference type="RefSeq" id="WP_068004085.1">
    <property type="nucleotide sequence ID" value="NZ_QQBC01000003.1"/>
</dbReference>
<evidence type="ECO:0000313" key="10">
    <source>
        <dbReference type="Proteomes" id="UP000254869"/>
    </source>
</evidence>
<keyword evidence="10" id="KW-1185">Reference proteome</keyword>
<dbReference type="InterPro" id="IPR019933">
    <property type="entry name" value="DivIVA_domain"/>
</dbReference>
<evidence type="ECO:0000256" key="7">
    <source>
        <dbReference type="ARBA" id="ARBA00023306"/>
    </source>
</evidence>
<evidence type="ECO:0000256" key="2">
    <source>
        <dbReference type="ARBA" id="ARBA00009008"/>
    </source>
</evidence>
<name>A0A370IA77_9NOCA</name>
<dbReference type="EMBL" id="QQBC01000003">
    <property type="protein sequence ID" value="RDI67520.1"/>
    <property type="molecule type" value="Genomic_DNA"/>
</dbReference>
<organism evidence="9 10">
    <name type="scientific">Nocardia pseudobrasiliensis</name>
    <dbReference type="NCBI Taxonomy" id="45979"/>
    <lineage>
        <taxon>Bacteria</taxon>
        <taxon>Bacillati</taxon>
        <taxon>Actinomycetota</taxon>
        <taxon>Actinomycetes</taxon>
        <taxon>Mycobacteriales</taxon>
        <taxon>Nocardiaceae</taxon>
        <taxon>Nocardia</taxon>
    </lineage>
</organism>
<keyword evidence="7" id="KW-0131">Cell cycle</keyword>
<evidence type="ECO:0000256" key="5">
    <source>
        <dbReference type="ARBA" id="ARBA00022618"/>
    </source>
</evidence>
<dbReference type="STRING" id="1210086.GCA_001613105_05699"/>
<dbReference type="InterPro" id="IPR007793">
    <property type="entry name" value="DivIVA_fam"/>
</dbReference>
<evidence type="ECO:0000256" key="4">
    <source>
        <dbReference type="ARBA" id="ARBA00022490"/>
    </source>
</evidence>
<comment type="similarity">
    <text evidence="2">Belongs to the DivIVA family.</text>
</comment>
<sequence>MTPDEVRRRRFGRAPFGHRGYDAAEVDAFCERIAQAFLGRAILTAAQLRGHEFTTAALGHRGYDRDEVDEFLDTVCVELEFARRGAKRHPGGEALLTPDDIQRLRFSGPPHDHAGYAADEVDVFLDRITTTLAHIGPNGLTSEDVRTVNFGLAHAGTAAYSIEEVDSFLDVVVRTLRAEEAARETAPH</sequence>
<dbReference type="NCBIfam" id="TIGR03544">
    <property type="entry name" value="DivI1A_domain"/>
    <property type="match status" value="4"/>
</dbReference>
<evidence type="ECO:0000256" key="6">
    <source>
        <dbReference type="ARBA" id="ARBA00023054"/>
    </source>
</evidence>
<evidence type="ECO:0000256" key="1">
    <source>
        <dbReference type="ARBA" id="ARBA00004496"/>
    </source>
</evidence>
<dbReference type="Gene3D" id="6.10.250.660">
    <property type="match status" value="4"/>
</dbReference>
<dbReference type="GO" id="GO:0051301">
    <property type="term" value="P:cell division"/>
    <property type="evidence" value="ECO:0007669"/>
    <property type="project" value="UniProtKB-KW"/>
</dbReference>
<evidence type="ECO:0000256" key="8">
    <source>
        <dbReference type="ARBA" id="ARBA00031737"/>
    </source>
</evidence>
<accession>A0A370IA77</accession>
<dbReference type="GO" id="GO:0005737">
    <property type="term" value="C:cytoplasm"/>
    <property type="evidence" value="ECO:0007669"/>
    <property type="project" value="UniProtKB-SubCell"/>
</dbReference>
<evidence type="ECO:0000313" key="9">
    <source>
        <dbReference type="EMBL" id="RDI67520.1"/>
    </source>
</evidence>
<proteinExistence type="inferred from homology"/>
<reference evidence="9 10" key="1">
    <citation type="submission" date="2018-07" db="EMBL/GenBank/DDBJ databases">
        <title>Genomic Encyclopedia of Type Strains, Phase IV (KMG-IV): sequencing the most valuable type-strain genomes for metagenomic binning, comparative biology and taxonomic classification.</title>
        <authorList>
            <person name="Goeker M."/>
        </authorList>
    </citation>
    <scope>NUCLEOTIDE SEQUENCE [LARGE SCALE GENOMIC DNA]</scope>
    <source>
        <strain evidence="9 10">DSM 44290</strain>
    </source>
</reference>
<evidence type="ECO:0000256" key="3">
    <source>
        <dbReference type="ARBA" id="ARBA00018787"/>
    </source>
</evidence>
<comment type="subcellular location">
    <subcellularLocation>
        <location evidence="1">Cytoplasm</location>
    </subcellularLocation>
</comment>
<keyword evidence="4" id="KW-0963">Cytoplasm</keyword>
<dbReference type="PANTHER" id="PTHR35794">
    <property type="entry name" value="CELL DIVISION PROTEIN DIVIVA"/>
    <property type="match status" value="1"/>
</dbReference>
<dbReference type="AlphaFoldDB" id="A0A370IA77"/>
<keyword evidence="5" id="KW-0132">Cell division</keyword>
<protein>
    <recommendedName>
        <fullName evidence="3">Cell wall synthesis protein Wag31</fullName>
    </recommendedName>
    <alternativeName>
        <fullName evidence="8">Antigen 84</fullName>
    </alternativeName>
</protein>